<evidence type="ECO:0000313" key="8">
    <source>
        <dbReference type="EMBL" id="PIK44407.1"/>
    </source>
</evidence>
<dbReference type="FunFam" id="1.10.220.10:FF:000002">
    <property type="entry name" value="Annexin"/>
    <property type="match status" value="1"/>
</dbReference>
<gene>
    <name evidence="8" type="ORF">BSL78_18731</name>
</gene>
<dbReference type="GO" id="GO:0005544">
    <property type="term" value="F:calcium-dependent phospholipid binding"/>
    <property type="evidence" value="ECO:0007669"/>
    <property type="project" value="UniProtKB-KW"/>
</dbReference>
<dbReference type="EMBL" id="MRZV01000778">
    <property type="protein sequence ID" value="PIK44407.1"/>
    <property type="molecule type" value="Genomic_DNA"/>
</dbReference>
<dbReference type="FunFam" id="1.10.220.10:FF:000003">
    <property type="entry name" value="Annexin"/>
    <property type="match status" value="1"/>
</dbReference>
<dbReference type="GO" id="GO:0012506">
    <property type="term" value="C:vesicle membrane"/>
    <property type="evidence" value="ECO:0007669"/>
    <property type="project" value="TreeGrafter"/>
</dbReference>
<keyword evidence="5 7" id="KW-0111">Calcium/phospholipid-binding</keyword>
<dbReference type="PROSITE" id="PS00223">
    <property type="entry name" value="ANNEXIN_1"/>
    <property type="match status" value="1"/>
</dbReference>
<comment type="function">
    <text evidence="6">Calcium/phospholipid-binding protein which promotes membrane fusion and is involved in exocytosis.</text>
</comment>
<comment type="domain">
    <text evidence="7">A pair of annexin repeats may form one binding site for calcium and phospholipid.</text>
</comment>
<dbReference type="InterPro" id="IPR018502">
    <property type="entry name" value="Annexin_repeat"/>
</dbReference>
<dbReference type="GO" id="GO:0005737">
    <property type="term" value="C:cytoplasm"/>
    <property type="evidence" value="ECO:0007669"/>
    <property type="project" value="TreeGrafter"/>
</dbReference>
<dbReference type="FunFam" id="1.10.220.10:FF:000001">
    <property type="entry name" value="Annexin"/>
    <property type="match status" value="1"/>
</dbReference>
<dbReference type="Pfam" id="PF00191">
    <property type="entry name" value="Annexin"/>
    <property type="match status" value="3"/>
</dbReference>
<keyword evidence="2 7" id="KW-0677">Repeat</keyword>
<dbReference type="GO" id="GO:0005634">
    <property type="term" value="C:nucleus"/>
    <property type="evidence" value="ECO:0007669"/>
    <property type="project" value="TreeGrafter"/>
</dbReference>
<accession>A0A2G8K8U1</accession>
<dbReference type="GO" id="GO:0005886">
    <property type="term" value="C:plasma membrane"/>
    <property type="evidence" value="ECO:0007669"/>
    <property type="project" value="TreeGrafter"/>
</dbReference>
<dbReference type="SMART" id="SM00335">
    <property type="entry name" value="ANX"/>
    <property type="match status" value="3"/>
</dbReference>
<dbReference type="Proteomes" id="UP000230750">
    <property type="component" value="Unassembled WGS sequence"/>
</dbReference>
<dbReference type="PROSITE" id="PS51897">
    <property type="entry name" value="ANNEXIN_2"/>
    <property type="match status" value="3"/>
</dbReference>
<evidence type="ECO:0000256" key="4">
    <source>
        <dbReference type="ARBA" id="ARBA00023216"/>
    </source>
</evidence>
<dbReference type="InterPro" id="IPR037104">
    <property type="entry name" value="Annexin_sf"/>
</dbReference>
<evidence type="ECO:0000256" key="6">
    <source>
        <dbReference type="ARBA" id="ARBA00037210"/>
    </source>
</evidence>
<dbReference type="GO" id="GO:0005509">
    <property type="term" value="F:calcium ion binding"/>
    <property type="evidence" value="ECO:0007669"/>
    <property type="project" value="InterPro"/>
</dbReference>
<dbReference type="SUPFAM" id="SSF47874">
    <property type="entry name" value="Annexin"/>
    <property type="match status" value="1"/>
</dbReference>
<dbReference type="OrthoDB" id="37886at2759"/>
<reference evidence="8 9" key="1">
    <citation type="journal article" date="2017" name="PLoS Biol.">
        <title>The sea cucumber genome provides insights into morphological evolution and visceral regeneration.</title>
        <authorList>
            <person name="Zhang X."/>
            <person name="Sun L."/>
            <person name="Yuan J."/>
            <person name="Sun Y."/>
            <person name="Gao Y."/>
            <person name="Zhang L."/>
            <person name="Li S."/>
            <person name="Dai H."/>
            <person name="Hamel J.F."/>
            <person name="Liu C."/>
            <person name="Yu Y."/>
            <person name="Liu S."/>
            <person name="Lin W."/>
            <person name="Guo K."/>
            <person name="Jin S."/>
            <person name="Xu P."/>
            <person name="Storey K.B."/>
            <person name="Huan P."/>
            <person name="Zhang T."/>
            <person name="Zhou Y."/>
            <person name="Zhang J."/>
            <person name="Lin C."/>
            <person name="Li X."/>
            <person name="Xing L."/>
            <person name="Huo D."/>
            <person name="Sun M."/>
            <person name="Wang L."/>
            <person name="Mercier A."/>
            <person name="Li F."/>
            <person name="Yang H."/>
            <person name="Xiang J."/>
        </authorList>
    </citation>
    <scope>NUCLEOTIDE SEQUENCE [LARGE SCALE GENOMIC DNA]</scope>
    <source>
        <strain evidence="8">Shaxun</strain>
        <tissue evidence="8">Muscle</tissue>
    </source>
</reference>
<keyword evidence="3 7" id="KW-0106">Calcium</keyword>
<evidence type="ECO:0000256" key="5">
    <source>
        <dbReference type="ARBA" id="ARBA00023302"/>
    </source>
</evidence>
<protein>
    <recommendedName>
        <fullName evidence="7">Annexin</fullName>
    </recommendedName>
</protein>
<evidence type="ECO:0000313" key="9">
    <source>
        <dbReference type="Proteomes" id="UP000230750"/>
    </source>
</evidence>
<comment type="caution">
    <text evidence="8">The sequence shown here is derived from an EMBL/GenBank/DDBJ whole genome shotgun (WGS) entry which is preliminary data.</text>
</comment>
<comment type="similarity">
    <text evidence="1 7">Belongs to the annexin family.</text>
</comment>
<keyword evidence="4 7" id="KW-0041">Annexin</keyword>
<dbReference type="PANTHER" id="PTHR10502">
    <property type="entry name" value="ANNEXIN"/>
    <property type="match status" value="1"/>
</dbReference>
<evidence type="ECO:0000256" key="2">
    <source>
        <dbReference type="ARBA" id="ARBA00022737"/>
    </source>
</evidence>
<evidence type="ECO:0000256" key="3">
    <source>
        <dbReference type="ARBA" id="ARBA00022837"/>
    </source>
</evidence>
<dbReference type="InterPro" id="IPR001464">
    <property type="entry name" value="Annexin"/>
</dbReference>
<evidence type="ECO:0000256" key="1">
    <source>
        <dbReference type="ARBA" id="ARBA00007831"/>
    </source>
</evidence>
<evidence type="ECO:0000256" key="7">
    <source>
        <dbReference type="RuleBase" id="RU003540"/>
    </source>
</evidence>
<dbReference type="PRINTS" id="PR00196">
    <property type="entry name" value="ANNEXIN"/>
</dbReference>
<dbReference type="PANTHER" id="PTHR10502:SF239">
    <property type="entry name" value="ANNEXIN A7"/>
    <property type="match status" value="1"/>
</dbReference>
<dbReference type="Gene3D" id="1.10.220.10">
    <property type="entry name" value="Annexin"/>
    <property type="match status" value="3"/>
</dbReference>
<organism evidence="8 9">
    <name type="scientific">Stichopus japonicus</name>
    <name type="common">Sea cucumber</name>
    <dbReference type="NCBI Taxonomy" id="307972"/>
    <lineage>
        <taxon>Eukaryota</taxon>
        <taxon>Metazoa</taxon>
        <taxon>Echinodermata</taxon>
        <taxon>Eleutherozoa</taxon>
        <taxon>Echinozoa</taxon>
        <taxon>Holothuroidea</taxon>
        <taxon>Aspidochirotacea</taxon>
        <taxon>Aspidochirotida</taxon>
        <taxon>Stichopodidae</taxon>
        <taxon>Apostichopus</taxon>
    </lineage>
</organism>
<sequence length="268" mass="30425">MGESIAQTFLYDLMNDLKSELSGNLEQCLLAMFEPTTLYDAKQLRKAMKGAGTDESCLIEILCTRTNQEIKEIKEQYKSFFQRDLEKDCVSETSGHFKRLLVSLCQANRDETNSVDMAKATKEANELFQAGEKKWGTDESRFNVVLASRSFPQLRATFTEYVKISQRDILNSIDREMSGDLKEGFKTVVQCASSRPTYFAERLWKSMKGAGTDDNTLIRVVVSRSEIDLVEIKTAFLQMYHKTLYKMIEGDTSGDYKKLLLALVGSSI</sequence>
<dbReference type="STRING" id="307972.A0A2G8K8U1"/>
<dbReference type="GO" id="GO:0001786">
    <property type="term" value="F:phosphatidylserine binding"/>
    <property type="evidence" value="ECO:0007669"/>
    <property type="project" value="TreeGrafter"/>
</dbReference>
<dbReference type="AlphaFoldDB" id="A0A2G8K8U1"/>
<keyword evidence="9" id="KW-1185">Reference proteome</keyword>
<proteinExistence type="inferred from homology"/>
<name>A0A2G8K8U1_STIJA</name>
<dbReference type="InterPro" id="IPR018252">
    <property type="entry name" value="Annexin_repeat_CS"/>
</dbReference>